<dbReference type="AlphaFoldDB" id="A0A022QRP3"/>
<dbReference type="PhylomeDB" id="A0A022QRP3"/>
<proteinExistence type="predicted"/>
<evidence type="ECO:0000313" key="1">
    <source>
        <dbReference type="EMBL" id="EYU31402.1"/>
    </source>
</evidence>
<gene>
    <name evidence="1" type="ORF">MIMGU_mgv1a011556mg</name>
</gene>
<dbReference type="Pfam" id="PF14299">
    <property type="entry name" value="PP2"/>
    <property type="match status" value="1"/>
</dbReference>
<dbReference type="PANTHER" id="PTHR32278">
    <property type="entry name" value="F-BOX DOMAIN-CONTAINING PROTEIN"/>
    <property type="match status" value="1"/>
</dbReference>
<keyword evidence="2" id="KW-1185">Reference proteome</keyword>
<dbReference type="EMBL" id="KI630969">
    <property type="protein sequence ID" value="EYU31402.1"/>
    <property type="molecule type" value="Genomic_DNA"/>
</dbReference>
<dbReference type="Proteomes" id="UP000030748">
    <property type="component" value="Unassembled WGS sequence"/>
</dbReference>
<protein>
    <submittedName>
        <fullName evidence="1">Uncharacterized protein</fullName>
    </submittedName>
</protein>
<accession>A0A022QRP3</accession>
<dbReference type="PANTHER" id="PTHR32278:SF116">
    <property type="entry name" value="F-BOX PROTEIN PP2-B10-LIKE"/>
    <property type="match status" value="1"/>
</dbReference>
<evidence type="ECO:0000313" key="2">
    <source>
        <dbReference type="Proteomes" id="UP000030748"/>
    </source>
</evidence>
<dbReference type="InterPro" id="IPR025886">
    <property type="entry name" value="PP2-like"/>
</dbReference>
<organism evidence="1 2">
    <name type="scientific">Erythranthe guttata</name>
    <name type="common">Yellow monkey flower</name>
    <name type="synonym">Mimulus guttatus</name>
    <dbReference type="NCBI Taxonomy" id="4155"/>
    <lineage>
        <taxon>Eukaryota</taxon>
        <taxon>Viridiplantae</taxon>
        <taxon>Streptophyta</taxon>
        <taxon>Embryophyta</taxon>
        <taxon>Tracheophyta</taxon>
        <taxon>Spermatophyta</taxon>
        <taxon>Magnoliopsida</taxon>
        <taxon>eudicotyledons</taxon>
        <taxon>Gunneridae</taxon>
        <taxon>Pentapetalae</taxon>
        <taxon>asterids</taxon>
        <taxon>lamiids</taxon>
        <taxon>Lamiales</taxon>
        <taxon>Phrymaceae</taxon>
        <taxon>Erythranthe</taxon>
    </lineage>
</organism>
<reference evidence="1 2" key="1">
    <citation type="journal article" date="2013" name="Proc. Natl. Acad. Sci. U.S.A.">
        <title>Fine-scale variation in meiotic recombination in Mimulus inferred from population shotgun sequencing.</title>
        <authorList>
            <person name="Hellsten U."/>
            <person name="Wright K.M."/>
            <person name="Jenkins J."/>
            <person name="Shu S."/>
            <person name="Yuan Y."/>
            <person name="Wessler S.R."/>
            <person name="Schmutz J."/>
            <person name="Willis J.H."/>
            <person name="Rokhsar D.S."/>
        </authorList>
    </citation>
    <scope>NUCLEOTIDE SEQUENCE [LARGE SCALE GENOMIC DNA]</scope>
    <source>
        <strain evidence="2">cv. DUN x IM62</strain>
    </source>
</reference>
<sequence>MSKNYDNWERLVRAVLRRENDRRIALLNSSTDSSSNSASSSFDRSFGPANFQILDHDQSQERSRLVMNYTDLGLDHSQWKTMLPPGKKELLWSSAYSLIFSVDKKTRKNCFLLGASTSGTSSRDAVEFISRHPNSRFSEVVELTDSRGVEIHCRIKAQVFSPVTFYAAYLVFDFTKDKNQKPRKAISIVRIVDRKSDYGYSKERGRIVNFENGDNRSDGWMEIHLGEFYVGEVNSNGDVLVQLLETTGYFIEGIEFRPLKKKRNKREKGIFSNIWIY</sequence>
<dbReference type="STRING" id="4155.A0A022QRP3"/>
<name>A0A022QRP3_ERYGU</name>